<name>A0A820AJK1_9BILA</name>
<reference evidence="8" key="1">
    <citation type="submission" date="2021-02" db="EMBL/GenBank/DDBJ databases">
        <authorList>
            <person name="Nowell W R."/>
        </authorList>
    </citation>
    <scope>NUCLEOTIDE SEQUENCE</scope>
</reference>
<dbReference type="AlphaFoldDB" id="A0A820AJK1"/>
<evidence type="ECO:0000256" key="2">
    <source>
        <dbReference type="ARBA" id="ARBA00022692"/>
    </source>
</evidence>
<keyword evidence="2 6" id="KW-0812">Transmembrane</keyword>
<feature type="domain" description="Ion transport" evidence="7">
    <location>
        <begin position="54"/>
        <end position="265"/>
    </location>
</feature>
<dbReference type="Proteomes" id="UP000663874">
    <property type="component" value="Unassembled WGS sequence"/>
</dbReference>
<comment type="subcellular location">
    <subcellularLocation>
        <location evidence="1">Membrane</location>
        <topology evidence="1">Multi-pass membrane protein</topology>
    </subcellularLocation>
</comment>
<evidence type="ECO:0000256" key="1">
    <source>
        <dbReference type="ARBA" id="ARBA00004141"/>
    </source>
</evidence>
<evidence type="ECO:0000313" key="8">
    <source>
        <dbReference type="EMBL" id="CAF4178661.1"/>
    </source>
</evidence>
<dbReference type="GO" id="GO:0019228">
    <property type="term" value="P:neuronal action potential"/>
    <property type="evidence" value="ECO:0007669"/>
    <property type="project" value="TreeGrafter"/>
</dbReference>
<keyword evidence="3 6" id="KW-1133">Transmembrane helix</keyword>
<dbReference type="SUPFAM" id="SSF81324">
    <property type="entry name" value="Voltage-gated potassium channels"/>
    <property type="match status" value="1"/>
</dbReference>
<evidence type="ECO:0000256" key="3">
    <source>
        <dbReference type="ARBA" id="ARBA00022989"/>
    </source>
</evidence>
<dbReference type="Gene3D" id="1.10.287.70">
    <property type="match status" value="1"/>
</dbReference>
<proteinExistence type="predicted"/>
<dbReference type="InterPro" id="IPR043203">
    <property type="entry name" value="VGCC_Ca_Na"/>
</dbReference>
<organism evidence="8 9">
    <name type="scientific">Rotaria sordida</name>
    <dbReference type="NCBI Taxonomy" id="392033"/>
    <lineage>
        <taxon>Eukaryota</taxon>
        <taxon>Metazoa</taxon>
        <taxon>Spiralia</taxon>
        <taxon>Gnathifera</taxon>
        <taxon>Rotifera</taxon>
        <taxon>Eurotatoria</taxon>
        <taxon>Bdelloidea</taxon>
        <taxon>Philodinida</taxon>
        <taxon>Philodinidae</taxon>
        <taxon>Rotaria</taxon>
    </lineage>
</organism>
<keyword evidence="5" id="KW-0175">Coiled coil</keyword>
<evidence type="ECO:0000256" key="5">
    <source>
        <dbReference type="SAM" id="Coils"/>
    </source>
</evidence>
<dbReference type="InterPro" id="IPR005821">
    <property type="entry name" value="Ion_trans_dom"/>
</dbReference>
<dbReference type="GO" id="GO:0001518">
    <property type="term" value="C:voltage-gated sodium channel complex"/>
    <property type="evidence" value="ECO:0007669"/>
    <property type="project" value="TreeGrafter"/>
</dbReference>
<evidence type="ECO:0000313" key="9">
    <source>
        <dbReference type="Proteomes" id="UP000663874"/>
    </source>
</evidence>
<dbReference type="Pfam" id="PF00520">
    <property type="entry name" value="Ion_trans"/>
    <property type="match status" value="1"/>
</dbReference>
<dbReference type="PANTHER" id="PTHR10037">
    <property type="entry name" value="VOLTAGE-GATED CATION CHANNEL CALCIUM AND SODIUM"/>
    <property type="match status" value="1"/>
</dbReference>
<keyword evidence="4 6" id="KW-0472">Membrane</keyword>
<dbReference type="PANTHER" id="PTHR10037:SF288">
    <property type="entry name" value="SODIUM CHANNEL PROTEIN PARA"/>
    <property type="match status" value="1"/>
</dbReference>
<feature type="coiled-coil region" evidence="5">
    <location>
        <begin position="259"/>
        <end position="288"/>
    </location>
</feature>
<evidence type="ECO:0000256" key="4">
    <source>
        <dbReference type="ARBA" id="ARBA00023136"/>
    </source>
</evidence>
<sequence>MQHQLVLYFRRLAIRILTHSLFSTLVMLTILTNCVFMTLKNVPEMNEYVTFFIDFENVAVLRTFRVLRALKTVAVVPGLKTIVNALIQSFISLRDVSVLSSFILSIFTLIGLQLYMGVLRQKCVPTYESFLNNSNISSIESNMTYAIYLKEIDNEINWYKENDIFLLCENASGSTKCPSDYICWKDRGMNPDFGYTSFDNYGWAMLACFRLMTQDYWENLYQLILSTAGRYHFLYFVAVIFFGSFYLINLILAIVSMSYQQQQKQVEIENEERERRRIEDEIEIQKIVEANTPLHINEDQHNIENVLCLKDSNCKISYAENIPVEYEQDRKSSSTFQFEKSNSILANATTNDIITKPVFDETQQQQQNITNEDRKNQRISGFSYLSEENQNNNDSTIILYQDKPQIKCVSPIEILPTQLLNRISIRSK</sequence>
<feature type="non-terminal residue" evidence="8">
    <location>
        <position position="1"/>
    </location>
</feature>
<protein>
    <recommendedName>
        <fullName evidence="7">Ion transport domain-containing protein</fullName>
    </recommendedName>
</protein>
<gene>
    <name evidence="8" type="ORF">FNK824_LOCUS35096</name>
</gene>
<feature type="transmembrane region" description="Helical" evidence="6">
    <location>
        <begin position="233"/>
        <end position="255"/>
    </location>
</feature>
<dbReference type="GO" id="GO:0086010">
    <property type="term" value="P:membrane depolarization during action potential"/>
    <property type="evidence" value="ECO:0007669"/>
    <property type="project" value="TreeGrafter"/>
</dbReference>
<dbReference type="EMBL" id="CAJOBE010014477">
    <property type="protein sequence ID" value="CAF4178661.1"/>
    <property type="molecule type" value="Genomic_DNA"/>
</dbReference>
<feature type="transmembrane region" description="Helical" evidence="6">
    <location>
        <begin position="96"/>
        <end position="115"/>
    </location>
</feature>
<dbReference type="GO" id="GO:0005248">
    <property type="term" value="F:voltage-gated sodium channel activity"/>
    <property type="evidence" value="ECO:0007669"/>
    <property type="project" value="TreeGrafter"/>
</dbReference>
<evidence type="ECO:0000259" key="7">
    <source>
        <dbReference type="Pfam" id="PF00520"/>
    </source>
</evidence>
<accession>A0A820AJK1</accession>
<comment type="caution">
    <text evidence="8">The sequence shown here is derived from an EMBL/GenBank/DDBJ whole genome shotgun (WGS) entry which is preliminary data.</text>
</comment>
<feature type="transmembrane region" description="Helical" evidence="6">
    <location>
        <begin position="12"/>
        <end position="39"/>
    </location>
</feature>
<evidence type="ECO:0000256" key="6">
    <source>
        <dbReference type="SAM" id="Phobius"/>
    </source>
</evidence>